<feature type="compositionally biased region" description="Polar residues" evidence="1">
    <location>
        <begin position="137"/>
        <end position="147"/>
    </location>
</feature>
<feature type="region of interest" description="Disordered" evidence="1">
    <location>
        <begin position="1"/>
        <end position="29"/>
    </location>
</feature>
<evidence type="ECO:0000313" key="3">
    <source>
        <dbReference type="Proteomes" id="UP001174934"/>
    </source>
</evidence>
<name>A0AA39X0Y0_9PEZI</name>
<dbReference type="Proteomes" id="UP001174934">
    <property type="component" value="Unassembled WGS sequence"/>
</dbReference>
<feature type="compositionally biased region" description="Polar residues" evidence="1">
    <location>
        <begin position="17"/>
        <end position="27"/>
    </location>
</feature>
<feature type="compositionally biased region" description="Low complexity" evidence="1">
    <location>
        <begin position="120"/>
        <end position="136"/>
    </location>
</feature>
<evidence type="ECO:0000256" key="1">
    <source>
        <dbReference type="SAM" id="MobiDB-lite"/>
    </source>
</evidence>
<keyword evidence="3" id="KW-1185">Reference proteome</keyword>
<reference evidence="2" key="1">
    <citation type="submission" date="2023-06" db="EMBL/GenBank/DDBJ databases">
        <title>Genome-scale phylogeny and comparative genomics of the fungal order Sordariales.</title>
        <authorList>
            <consortium name="Lawrence Berkeley National Laboratory"/>
            <person name="Hensen N."/>
            <person name="Bonometti L."/>
            <person name="Westerberg I."/>
            <person name="Brannstrom I.O."/>
            <person name="Guillou S."/>
            <person name="Cros-Aarteil S."/>
            <person name="Calhoun S."/>
            <person name="Haridas S."/>
            <person name="Kuo A."/>
            <person name="Mondo S."/>
            <person name="Pangilinan J."/>
            <person name="Riley R."/>
            <person name="LaButti K."/>
            <person name="Andreopoulos B."/>
            <person name="Lipzen A."/>
            <person name="Chen C."/>
            <person name="Yanf M."/>
            <person name="Daum C."/>
            <person name="Ng V."/>
            <person name="Clum A."/>
            <person name="Steindorff A."/>
            <person name="Ohm R."/>
            <person name="Martin F."/>
            <person name="Silar P."/>
            <person name="Natvig D."/>
            <person name="Lalanne C."/>
            <person name="Gautier V."/>
            <person name="Ament-velasquez S.L."/>
            <person name="Kruys A."/>
            <person name="Hutchinson M.I."/>
            <person name="Powell A.J."/>
            <person name="Barry K."/>
            <person name="Miller A.N."/>
            <person name="Grigoriev I.V."/>
            <person name="Debuchy R."/>
            <person name="Gladieux P."/>
            <person name="Thoren M.H."/>
            <person name="Johannesson H."/>
        </authorList>
    </citation>
    <scope>NUCLEOTIDE SEQUENCE</scope>
    <source>
        <strain evidence="2">SMH3391-2</strain>
    </source>
</reference>
<accession>A0AA39X0Y0</accession>
<proteinExistence type="predicted"/>
<organism evidence="2 3">
    <name type="scientific">Bombardia bombarda</name>
    <dbReference type="NCBI Taxonomy" id="252184"/>
    <lineage>
        <taxon>Eukaryota</taxon>
        <taxon>Fungi</taxon>
        <taxon>Dikarya</taxon>
        <taxon>Ascomycota</taxon>
        <taxon>Pezizomycotina</taxon>
        <taxon>Sordariomycetes</taxon>
        <taxon>Sordariomycetidae</taxon>
        <taxon>Sordariales</taxon>
        <taxon>Lasiosphaeriaceae</taxon>
        <taxon>Bombardia</taxon>
    </lineage>
</organism>
<dbReference type="AlphaFoldDB" id="A0AA39X0Y0"/>
<dbReference type="EMBL" id="JAULSR010000003">
    <property type="protein sequence ID" value="KAK0624855.1"/>
    <property type="molecule type" value="Genomic_DNA"/>
</dbReference>
<evidence type="ECO:0000313" key="2">
    <source>
        <dbReference type="EMBL" id="KAK0624855.1"/>
    </source>
</evidence>
<feature type="region of interest" description="Disordered" evidence="1">
    <location>
        <begin position="114"/>
        <end position="157"/>
    </location>
</feature>
<sequence>MTTHLTEDLQALPVSTPPETGTISWQNTDDTRYTDDQRRVIQHAADILGIPYQTLVSFPRLSQNVLPFPEITPTGTVVQIGNYGGAGTAEEPLYVTVAPAPATTGLLCATHAQSELRTPGESSGSSSDSRPSGQASDFLTPTNSGNDSGDPEEPHLHEPISVDFRTSTAALELSGLDFEWLDFGADNTGLGHVTESLAVSNDSGSLLQFPNDDSFALINNPNLAGNSLPCDSENLDVGRRGTSLQSNDISPDQTTQQATIPGHSWQDAIFGSDTIRDVGGHIGIGSDRANLPPHQSTHFTVHTADQDPPGRRFIGPLPNAGLDQYMGRSGDNDGVETPCSFVYQNRTGSEGSNESTFPAALSTNISFPAHNQHTTEPSSLRPLHRINQAGVQKNAPQKRTVRGPFKTTEERIETSKTRKIGACIRCVNQKLRCVRDPDDPEGECLTCRRVTGPRLLHYPCLRKKMTDTLYVPNKTNPGLCWTKRWKTMEIKEITEWGSSDIKSIMLTQDVGSVVWTIRVRRLVPQDGDSMSRSWLSRSSGARLYHPVAPYGVENMAETGRYLMRRIDEEIDDAINTYVQEEDVLLADTYKMARKYSVEVQSPEESQLLRDIFRLWAMARAQSKPERICGEETLGIEPQLQDPDRHDHGQVPVPPVISAQLTLIIETLIFKPLQLRIRKQMEKLM</sequence>
<dbReference type="PANTHER" id="PTHR35392:SF3">
    <property type="entry name" value="ZN(2)-C6 FUNGAL-TYPE DOMAIN-CONTAINING PROTEIN"/>
    <property type="match status" value="1"/>
</dbReference>
<evidence type="ECO:0008006" key="4">
    <source>
        <dbReference type="Google" id="ProtNLM"/>
    </source>
</evidence>
<protein>
    <recommendedName>
        <fullName evidence="4">Zn(2)-C6 fungal-type domain-containing protein</fullName>
    </recommendedName>
</protein>
<comment type="caution">
    <text evidence="2">The sequence shown here is derived from an EMBL/GenBank/DDBJ whole genome shotgun (WGS) entry which is preliminary data.</text>
</comment>
<dbReference type="InterPro" id="IPR052973">
    <property type="entry name" value="Fungal_sec-metab_reg_TF"/>
</dbReference>
<dbReference type="PANTHER" id="PTHR35392">
    <property type="entry name" value="ZN(II)2CYS6 TRANSCRIPTION FACTOR (EUROFUNG)-RELATED-RELATED"/>
    <property type="match status" value="1"/>
</dbReference>
<gene>
    <name evidence="2" type="ORF">B0T17DRAFT_254801</name>
</gene>